<dbReference type="Proteomes" id="UP000001726">
    <property type="component" value="Plasmid pET45"/>
</dbReference>
<dbReference type="HOGENOM" id="CLU_094905_1_0_6"/>
<organism evidence="3 4">
    <name type="scientific">Erwinia tasmaniensis (strain DSM 17950 / CFBP 7177 / CIP 109463 / NCPPB 4357 / Et1/99)</name>
    <dbReference type="NCBI Taxonomy" id="465817"/>
    <lineage>
        <taxon>Bacteria</taxon>
        <taxon>Pseudomonadati</taxon>
        <taxon>Pseudomonadota</taxon>
        <taxon>Gammaproteobacteria</taxon>
        <taxon>Enterobacterales</taxon>
        <taxon>Erwiniaceae</taxon>
        <taxon>Erwinia</taxon>
    </lineage>
</organism>
<keyword evidence="4" id="KW-1185">Reference proteome</keyword>
<dbReference type="Gene3D" id="1.10.530.10">
    <property type="match status" value="1"/>
</dbReference>
<proteinExistence type="predicted"/>
<feature type="domain" description="Transglycosylase SLT" evidence="2">
    <location>
        <begin position="31"/>
        <end position="136"/>
    </location>
</feature>
<dbReference type="InterPro" id="IPR008258">
    <property type="entry name" value="Transglycosylase_SLT_dom_1"/>
</dbReference>
<gene>
    <name evidence="3" type="primary">X</name>
    <name evidence="3" type="ordered locus">ETA_pET450060</name>
</gene>
<dbReference type="InterPro" id="IPR023346">
    <property type="entry name" value="Lysozyme-like_dom_sf"/>
</dbReference>
<dbReference type="OrthoDB" id="9808681at2"/>
<reference evidence="3 4" key="1">
    <citation type="journal article" date="2008" name="Environ. Microbiol.">
        <title>The genome of Erwinia tasmaniensis strain Et1/99, a non-pathogenic bacterium in the genus Erwinia.</title>
        <authorList>
            <person name="Kube M."/>
            <person name="Migdoll A.M."/>
            <person name="Mueller I."/>
            <person name="Kuhl H."/>
            <person name="Beck A."/>
            <person name="Reinhardt R."/>
            <person name="Geider K."/>
        </authorList>
    </citation>
    <scope>NUCLEOTIDE SEQUENCE [LARGE SCALE GENOMIC DNA]</scope>
    <source>
        <strain evidence="4">DSM 17950 / CFBP 7177 / CIP 109463 / NCPPB 4357 / Et1/99</strain>
        <plasmid evidence="4">pET45</plasmid>
    </source>
</reference>
<dbReference type="AlphaFoldDB" id="B2VB28"/>
<dbReference type="CDD" id="cd13400">
    <property type="entry name" value="LT_IagB-like"/>
    <property type="match status" value="1"/>
</dbReference>
<dbReference type="EMBL" id="CU468132">
    <property type="protein sequence ID" value="CAO94950.1"/>
    <property type="molecule type" value="Genomic_DNA"/>
</dbReference>
<feature type="signal peptide" evidence="1">
    <location>
        <begin position="1"/>
        <end position="23"/>
    </location>
</feature>
<name>B2VB28_ERWT9</name>
<evidence type="ECO:0000313" key="4">
    <source>
        <dbReference type="Proteomes" id="UP000001726"/>
    </source>
</evidence>
<keyword evidence="3" id="KW-0614">Plasmid</keyword>
<dbReference type="RefSeq" id="WP_012443467.1">
    <property type="nucleotide sequence ID" value="NC_010699.1"/>
</dbReference>
<evidence type="ECO:0000313" key="3">
    <source>
        <dbReference type="EMBL" id="CAO94950.1"/>
    </source>
</evidence>
<sequence length="173" mass="19466">MKYQVVGVLVAVLTASMAQTVFAAPVEVSACYERAGRDYGIDPDLLLSIGIQESRLNNKAINKGSYDYCQMQVNQIHTDELKDFGINLKELTHQPCTCIYSGTWVLAKFFQRYGRSWNTVGMYNAGVKNSPVPNRNRANYARSIRGIYTVIKMEKKEGGEKSLALFNDNKTHK</sequence>
<feature type="chain" id="PRO_5002781513" evidence="1">
    <location>
        <begin position="24"/>
        <end position="173"/>
    </location>
</feature>
<dbReference type="KEGG" id="eta:ETA_pET450060"/>
<keyword evidence="1" id="KW-0732">Signal</keyword>
<accession>B2VB28</accession>
<evidence type="ECO:0000259" key="2">
    <source>
        <dbReference type="Pfam" id="PF01464"/>
    </source>
</evidence>
<dbReference type="Pfam" id="PF01464">
    <property type="entry name" value="SLT"/>
    <property type="match status" value="1"/>
</dbReference>
<protein>
    <submittedName>
        <fullName evidence="3">Lytic Transglycosylase, may function in locally opening the peptidoglycan layer around the type IV transporter system</fullName>
    </submittedName>
</protein>
<evidence type="ECO:0000256" key="1">
    <source>
        <dbReference type="SAM" id="SignalP"/>
    </source>
</evidence>
<geneLocation type="plasmid" evidence="3 4">
    <name>pET45</name>
</geneLocation>
<dbReference type="SUPFAM" id="SSF53955">
    <property type="entry name" value="Lysozyme-like"/>
    <property type="match status" value="1"/>
</dbReference>